<dbReference type="Proteomes" id="UP001623592">
    <property type="component" value="Unassembled WGS sequence"/>
</dbReference>
<protein>
    <submittedName>
        <fullName evidence="2">Amidohydrolase</fullName>
        <ecNumber evidence="2">3.5.-.-</ecNumber>
    </submittedName>
</protein>
<dbReference type="SUPFAM" id="SSF51556">
    <property type="entry name" value="Metallo-dependent hydrolases"/>
    <property type="match status" value="1"/>
</dbReference>
<feature type="domain" description="Amidohydrolase 3" evidence="1">
    <location>
        <begin position="51"/>
        <end position="512"/>
    </location>
</feature>
<dbReference type="InterPro" id="IPR013108">
    <property type="entry name" value="Amidohydro_3"/>
</dbReference>
<dbReference type="EC" id="3.5.-.-" evidence="2"/>
<keyword evidence="2" id="KW-0378">Hydrolase</keyword>
<dbReference type="SUPFAM" id="SSF51338">
    <property type="entry name" value="Composite domain of metallo-dependent hydrolases"/>
    <property type="match status" value="1"/>
</dbReference>
<dbReference type="PANTHER" id="PTHR22642">
    <property type="entry name" value="IMIDAZOLONEPROPIONASE"/>
    <property type="match status" value="1"/>
</dbReference>
<evidence type="ECO:0000313" key="2">
    <source>
        <dbReference type="EMBL" id="MFL0249415.1"/>
    </source>
</evidence>
<gene>
    <name evidence="2" type="ORF">ACJDT4_03200</name>
</gene>
<dbReference type="Gene3D" id="3.20.20.140">
    <property type="entry name" value="Metal-dependent hydrolases"/>
    <property type="match status" value="1"/>
</dbReference>
<dbReference type="EMBL" id="JBJIAA010000002">
    <property type="protein sequence ID" value="MFL0249415.1"/>
    <property type="molecule type" value="Genomic_DNA"/>
</dbReference>
<evidence type="ECO:0000259" key="1">
    <source>
        <dbReference type="Pfam" id="PF07969"/>
    </source>
</evidence>
<dbReference type="Gene3D" id="2.30.40.10">
    <property type="entry name" value="Urease, subunit C, domain 1"/>
    <property type="match status" value="1"/>
</dbReference>
<accession>A0ABW8TAH7</accession>
<name>A0ABW8TAH7_9CLOT</name>
<dbReference type="InterPro" id="IPR032466">
    <property type="entry name" value="Metal_Hydrolase"/>
</dbReference>
<evidence type="ECO:0000313" key="3">
    <source>
        <dbReference type="Proteomes" id="UP001623592"/>
    </source>
</evidence>
<proteinExistence type="predicted"/>
<dbReference type="Gene3D" id="3.10.310.70">
    <property type="match status" value="1"/>
</dbReference>
<comment type="caution">
    <text evidence="2">The sequence shown here is derived from an EMBL/GenBank/DDBJ whole genome shotgun (WGS) entry which is preliminary data.</text>
</comment>
<organism evidence="2 3">
    <name type="scientific">Clostridium neuense</name>
    <dbReference type="NCBI Taxonomy" id="1728934"/>
    <lineage>
        <taxon>Bacteria</taxon>
        <taxon>Bacillati</taxon>
        <taxon>Bacillota</taxon>
        <taxon>Clostridia</taxon>
        <taxon>Eubacteriales</taxon>
        <taxon>Clostridiaceae</taxon>
        <taxon>Clostridium</taxon>
    </lineage>
</organism>
<dbReference type="GO" id="GO:0016787">
    <property type="term" value="F:hydrolase activity"/>
    <property type="evidence" value="ECO:0007669"/>
    <property type="project" value="UniProtKB-KW"/>
</dbReference>
<sequence>MKAEILLRSKNIFTAVNNTIIDGHVAIAGGKILSVGEGDGSEFLSRETKVYELGSRVICPGFSDVHCFFTGYVLKFVGIDLSKASFDSLENVITHVKEYAAANPSKKLILGHGWNSKVIAPDITSLDNEFPDTPVVLFAEGGDTCLMNTAAINTYKFTPDTCYPEAYWRLLKDIISDREFIVPEFKKYMAMMNGRGITSVKEMGFDDFYGFTDVLEDLDKSGELTLRVNFMSQPVGRCADFEYGKAMRKRFVGDFVRFSGYNRMTDGSISELCGDLKKPYNCADTCCALDIDYDMIEKETLAADAAGFRFSLHAQGDAAICKVLNIYEKCQKDNNGKLKNRHSMTDLEFSDPADLEHMGKLGVIAEIYPQIQSIADRKSKLAMIESKIGMDRGKYYWNRRKMADSGVILSCGTDLPLLIDNIPESIYHACGGFFPEGGEPFNVENTLTINEVLTAWTRGGAYDLFQEEKLGTLEAGKTADIAVLSDDVFKIPLSKIRNVNVCLTLVNGKEVYNSIQ</sequence>
<reference evidence="2 3" key="1">
    <citation type="submission" date="2024-11" db="EMBL/GenBank/DDBJ databases">
        <authorList>
            <person name="Heng Y.C."/>
            <person name="Lim A.C.H."/>
            <person name="Lee J.K.Y."/>
            <person name="Kittelmann S."/>
        </authorList>
    </citation>
    <scope>NUCLEOTIDE SEQUENCE [LARGE SCALE GENOMIC DNA]</scope>
    <source>
        <strain evidence="2 3">WILCCON 0114</strain>
    </source>
</reference>
<dbReference type="PANTHER" id="PTHR22642:SF2">
    <property type="entry name" value="PROTEIN LONG AFTER FAR-RED 3"/>
    <property type="match status" value="1"/>
</dbReference>
<dbReference type="Pfam" id="PF07969">
    <property type="entry name" value="Amidohydro_3"/>
    <property type="match status" value="1"/>
</dbReference>
<dbReference type="InterPro" id="IPR011059">
    <property type="entry name" value="Metal-dep_hydrolase_composite"/>
</dbReference>
<keyword evidence="3" id="KW-1185">Reference proteome</keyword>